<reference evidence="1" key="1">
    <citation type="submission" date="2021-01" db="EMBL/GenBank/DDBJ databases">
        <title>Complete genome sequence of Clostridiales bacterium R-7.</title>
        <authorList>
            <person name="Mahoney-Kurpe S.C."/>
            <person name="Palevich N."/>
            <person name="Koike S."/>
            <person name="Moon C.D."/>
            <person name="Attwood G.T."/>
        </authorList>
    </citation>
    <scope>NUCLEOTIDE SEQUENCE</scope>
    <source>
        <strain evidence="1">R-7</strain>
    </source>
</reference>
<protein>
    <submittedName>
        <fullName evidence="1">ECF transporter S component</fullName>
    </submittedName>
</protein>
<proteinExistence type="predicted"/>
<name>A0AC61N535_9FIRM</name>
<accession>A0AC61N535</accession>
<keyword evidence="2" id="KW-1185">Reference proteome</keyword>
<gene>
    <name evidence="1" type="ORF">JYE49_08955</name>
</gene>
<evidence type="ECO:0000313" key="1">
    <source>
        <dbReference type="EMBL" id="QUC66003.1"/>
    </source>
</evidence>
<dbReference type="Proteomes" id="UP000682782">
    <property type="component" value="Chromosome"/>
</dbReference>
<sequence>MRGELPLSSLKVRKLTYAALLLALAVMMPRVAGLIPDIGKTLNLMHIPVLLCGFLCGWSWGLVVGFTAPLLSSLLNGMPGIFPDATVMAFELATYGALSGLLYMLLPKKKWSIYVSLIVAMLAGRIVYGIVYLLLTSLGLVKINDALLAFVWVRAFAKPVLGIILQIVLVPLLVMVLERGRLILNNRRTAK</sequence>
<organism evidence="1 2">
    <name type="scientific">Aristaeella hokkaidonensis</name>
    <dbReference type="NCBI Taxonomy" id="3046382"/>
    <lineage>
        <taxon>Bacteria</taxon>
        <taxon>Bacillati</taxon>
        <taxon>Bacillota</taxon>
        <taxon>Clostridia</taxon>
        <taxon>Eubacteriales</taxon>
        <taxon>Aristaeellaceae</taxon>
        <taxon>Aristaeella</taxon>
    </lineage>
</organism>
<evidence type="ECO:0000313" key="2">
    <source>
        <dbReference type="Proteomes" id="UP000682782"/>
    </source>
</evidence>
<dbReference type="EMBL" id="CP068393">
    <property type="protein sequence ID" value="QUC66003.1"/>
    <property type="molecule type" value="Genomic_DNA"/>
</dbReference>